<feature type="binding site" evidence="6">
    <location>
        <position position="64"/>
    </location>
    <ligand>
        <name>(6R)-10-formyltetrahydrofolate</name>
        <dbReference type="ChEBI" id="CHEBI:195366"/>
    </ligand>
</feature>
<organism evidence="8 9">
    <name type="scientific">Parvibaculum sedimenti</name>
    <dbReference type="NCBI Taxonomy" id="2608632"/>
    <lineage>
        <taxon>Bacteria</taxon>
        <taxon>Pseudomonadati</taxon>
        <taxon>Pseudomonadota</taxon>
        <taxon>Alphaproteobacteria</taxon>
        <taxon>Hyphomicrobiales</taxon>
        <taxon>Parvibaculaceae</taxon>
        <taxon>Parvibaculum</taxon>
    </lineage>
</organism>
<keyword evidence="2 6" id="KW-0808">Transferase</keyword>
<feature type="binding site" evidence="6">
    <location>
        <position position="106"/>
    </location>
    <ligand>
        <name>(6R)-10-formyltetrahydrofolate</name>
        <dbReference type="ChEBI" id="CHEBI:195366"/>
    </ligand>
</feature>
<evidence type="ECO:0000256" key="6">
    <source>
        <dbReference type="HAMAP-Rule" id="MF_01930"/>
    </source>
</evidence>
<evidence type="ECO:0000313" key="8">
    <source>
        <dbReference type="EMBL" id="KAB7740496.1"/>
    </source>
</evidence>
<proteinExistence type="inferred from homology"/>
<dbReference type="AlphaFoldDB" id="A0A6N6VNU5"/>
<comment type="pathway">
    <text evidence="1 6">Purine metabolism; IMP biosynthesis via de novo pathway; N(2)-formyl-N(1)-(5-phospho-D-ribosyl)glycinamide from N(1)-(5-phospho-D-ribosyl)glycinamide (10-formyl THF route): step 1/1.</text>
</comment>
<evidence type="ECO:0000256" key="1">
    <source>
        <dbReference type="ARBA" id="ARBA00005054"/>
    </source>
</evidence>
<dbReference type="SUPFAM" id="SSF53328">
    <property type="entry name" value="Formyltransferase"/>
    <property type="match status" value="1"/>
</dbReference>
<feature type="binding site" evidence="6">
    <location>
        <begin position="11"/>
        <end position="13"/>
    </location>
    <ligand>
        <name>N(1)-(5-phospho-beta-D-ribosyl)glycinamide</name>
        <dbReference type="ChEBI" id="CHEBI:143788"/>
    </ligand>
</feature>
<evidence type="ECO:0000256" key="3">
    <source>
        <dbReference type="ARBA" id="ARBA00022755"/>
    </source>
</evidence>
<accession>A0A6N6VNU5</accession>
<feature type="domain" description="Formyl transferase N-terminal" evidence="7">
    <location>
        <begin position="1"/>
        <end position="181"/>
    </location>
</feature>
<gene>
    <name evidence="6" type="primary">purN</name>
    <name evidence="8" type="ORF">F2P47_08175</name>
</gene>
<comment type="catalytic activity">
    <reaction evidence="5 6">
        <text>N(1)-(5-phospho-beta-D-ribosyl)glycinamide + (6R)-10-formyltetrahydrofolate = N(2)-formyl-N(1)-(5-phospho-beta-D-ribosyl)glycinamide + (6S)-5,6,7,8-tetrahydrofolate + H(+)</text>
        <dbReference type="Rhea" id="RHEA:15053"/>
        <dbReference type="ChEBI" id="CHEBI:15378"/>
        <dbReference type="ChEBI" id="CHEBI:57453"/>
        <dbReference type="ChEBI" id="CHEBI:143788"/>
        <dbReference type="ChEBI" id="CHEBI:147286"/>
        <dbReference type="ChEBI" id="CHEBI:195366"/>
        <dbReference type="EC" id="2.1.2.2"/>
    </reaction>
</comment>
<comment type="function">
    <text evidence="6">Catalyzes the transfer of a formyl group from 10-formyltetrahydrofolate to 5-phospho-ribosyl-glycinamide (GAR), producing 5-phospho-ribosyl-N-formylglycinamide (FGAR) and tetrahydrofolate.</text>
</comment>
<reference evidence="8 9" key="1">
    <citation type="submission" date="2019-09" db="EMBL/GenBank/DDBJ databases">
        <title>Parvibaculum sedimenti sp. nov., isolated from sediment.</title>
        <authorList>
            <person name="Wang Y."/>
        </authorList>
    </citation>
    <scope>NUCLEOTIDE SEQUENCE [LARGE SCALE GENOMIC DNA]</scope>
    <source>
        <strain evidence="8 9">HXT-9</strain>
    </source>
</reference>
<evidence type="ECO:0000256" key="5">
    <source>
        <dbReference type="ARBA" id="ARBA00047664"/>
    </source>
</evidence>
<dbReference type="PANTHER" id="PTHR43369">
    <property type="entry name" value="PHOSPHORIBOSYLGLYCINAMIDE FORMYLTRANSFERASE"/>
    <property type="match status" value="1"/>
</dbReference>
<dbReference type="InterPro" id="IPR036477">
    <property type="entry name" value="Formyl_transf_N_sf"/>
</dbReference>
<evidence type="ECO:0000313" key="9">
    <source>
        <dbReference type="Proteomes" id="UP000468901"/>
    </source>
</evidence>
<dbReference type="Gene3D" id="3.40.50.170">
    <property type="entry name" value="Formyl transferase, N-terminal domain"/>
    <property type="match status" value="1"/>
</dbReference>
<dbReference type="GO" id="GO:0004644">
    <property type="term" value="F:phosphoribosylglycinamide formyltransferase activity"/>
    <property type="evidence" value="ECO:0007669"/>
    <property type="project" value="UniProtKB-UniRule"/>
</dbReference>
<protein>
    <recommendedName>
        <fullName evidence="6">Phosphoribosylglycinamide formyltransferase</fullName>
        <ecNumber evidence="6">2.1.2.2</ecNumber>
    </recommendedName>
    <alternativeName>
        <fullName evidence="6">5'-phosphoribosylglycinamide transformylase</fullName>
    </alternativeName>
    <alternativeName>
        <fullName evidence="6">GAR transformylase</fullName>
        <shortName evidence="6">GART</shortName>
    </alternativeName>
</protein>
<dbReference type="InterPro" id="IPR001555">
    <property type="entry name" value="GART_AS"/>
</dbReference>
<dbReference type="HAMAP" id="MF_01930">
    <property type="entry name" value="PurN"/>
    <property type="match status" value="1"/>
</dbReference>
<keyword evidence="9" id="KW-1185">Reference proteome</keyword>
<dbReference type="CDD" id="cd08645">
    <property type="entry name" value="FMT_core_GART"/>
    <property type="match status" value="1"/>
</dbReference>
<dbReference type="PROSITE" id="PS00373">
    <property type="entry name" value="GART"/>
    <property type="match status" value="1"/>
</dbReference>
<dbReference type="PANTHER" id="PTHR43369:SF2">
    <property type="entry name" value="PHOSPHORIBOSYLGLYCINAMIDE FORMYLTRANSFERASE"/>
    <property type="match status" value="1"/>
</dbReference>
<dbReference type="InterPro" id="IPR002376">
    <property type="entry name" value="Formyl_transf_N"/>
</dbReference>
<evidence type="ECO:0000256" key="4">
    <source>
        <dbReference type="ARBA" id="ARBA00038440"/>
    </source>
</evidence>
<dbReference type="NCBIfam" id="TIGR00639">
    <property type="entry name" value="PurN"/>
    <property type="match status" value="1"/>
</dbReference>
<name>A0A6N6VNU5_9HYPH</name>
<evidence type="ECO:0000259" key="7">
    <source>
        <dbReference type="Pfam" id="PF00551"/>
    </source>
</evidence>
<feature type="binding site" evidence="6">
    <location>
        <begin position="89"/>
        <end position="92"/>
    </location>
    <ligand>
        <name>(6R)-10-formyltetrahydrofolate</name>
        <dbReference type="ChEBI" id="CHEBI:195366"/>
    </ligand>
</feature>
<dbReference type="EC" id="2.1.2.2" evidence="6"/>
<dbReference type="Pfam" id="PF00551">
    <property type="entry name" value="Formyl_trans_N"/>
    <property type="match status" value="1"/>
</dbReference>
<feature type="active site" description="Proton donor" evidence="6">
    <location>
        <position position="108"/>
    </location>
</feature>
<feature type="site" description="Raises pKa of active site His" evidence="6">
    <location>
        <position position="144"/>
    </location>
</feature>
<dbReference type="InterPro" id="IPR004607">
    <property type="entry name" value="GART"/>
</dbReference>
<evidence type="ECO:0000256" key="2">
    <source>
        <dbReference type="ARBA" id="ARBA00022679"/>
    </source>
</evidence>
<comment type="caution">
    <text evidence="8">The sequence shown here is derived from an EMBL/GenBank/DDBJ whole genome shotgun (WGS) entry which is preliminary data.</text>
</comment>
<keyword evidence="3 6" id="KW-0658">Purine biosynthesis</keyword>
<dbReference type="GO" id="GO:0005829">
    <property type="term" value="C:cytosol"/>
    <property type="evidence" value="ECO:0007669"/>
    <property type="project" value="TreeGrafter"/>
</dbReference>
<comment type="similarity">
    <text evidence="4 6">Belongs to the GART family.</text>
</comment>
<dbReference type="EMBL" id="WESC01000006">
    <property type="protein sequence ID" value="KAB7740496.1"/>
    <property type="molecule type" value="Genomic_DNA"/>
</dbReference>
<sequence length="215" mass="23074">MKVGVLISGRGSNLRSLIAATREPGFPAEIVIVISNKPDAPGLEVARAAGIPTQVVNHKDYPTREAFDAELDAALRRAGIELICSAGFMRILSDGFVESWRDRQLNIHPSLLPAFKGLRVHERVLEAGCRITGCTVHFVRAAMDEGPIVAQVAVPVLEGDTPDMLADRVLEAEHKLYPLALKLVASGRARVVNERVEISGGSGAMQAPLFVPPVS</sequence>
<dbReference type="Proteomes" id="UP000468901">
    <property type="component" value="Unassembled WGS sequence"/>
</dbReference>
<dbReference type="GO" id="GO:0006189">
    <property type="term" value="P:'de novo' IMP biosynthetic process"/>
    <property type="evidence" value="ECO:0007669"/>
    <property type="project" value="UniProtKB-UniRule"/>
</dbReference>
<dbReference type="UniPathway" id="UPA00074">
    <property type="reaction ID" value="UER00126"/>
</dbReference>
<dbReference type="RefSeq" id="WP_152215860.1">
    <property type="nucleotide sequence ID" value="NZ_WESC01000006.1"/>
</dbReference>